<dbReference type="AlphaFoldDB" id="A0A9Q1G7P9"/>
<gene>
    <name evidence="1" type="ORF">SKAU_G00076130</name>
</gene>
<evidence type="ECO:0000313" key="1">
    <source>
        <dbReference type="EMBL" id="KAJ8377033.1"/>
    </source>
</evidence>
<protein>
    <submittedName>
        <fullName evidence="1">Uncharacterized protein</fullName>
    </submittedName>
</protein>
<name>A0A9Q1G7P9_SYNKA</name>
<dbReference type="OrthoDB" id="8879188at2759"/>
<organism evidence="1 2">
    <name type="scientific">Synaphobranchus kaupii</name>
    <name type="common">Kaup's arrowtooth eel</name>
    <dbReference type="NCBI Taxonomy" id="118154"/>
    <lineage>
        <taxon>Eukaryota</taxon>
        <taxon>Metazoa</taxon>
        <taxon>Chordata</taxon>
        <taxon>Craniata</taxon>
        <taxon>Vertebrata</taxon>
        <taxon>Euteleostomi</taxon>
        <taxon>Actinopterygii</taxon>
        <taxon>Neopterygii</taxon>
        <taxon>Teleostei</taxon>
        <taxon>Anguilliformes</taxon>
        <taxon>Synaphobranchidae</taxon>
        <taxon>Synaphobranchus</taxon>
    </lineage>
</organism>
<comment type="caution">
    <text evidence="1">The sequence shown here is derived from an EMBL/GenBank/DDBJ whole genome shotgun (WGS) entry which is preliminary data.</text>
</comment>
<dbReference type="Proteomes" id="UP001152622">
    <property type="component" value="Chromosome 2"/>
</dbReference>
<evidence type="ECO:0000313" key="2">
    <source>
        <dbReference type="Proteomes" id="UP001152622"/>
    </source>
</evidence>
<accession>A0A9Q1G7P9</accession>
<reference evidence="1" key="1">
    <citation type="journal article" date="2023" name="Science">
        <title>Genome structures resolve the early diversification of teleost fishes.</title>
        <authorList>
            <person name="Parey E."/>
            <person name="Louis A."/>
            <person name="Montfort J."/>
            <person name="Bouchez O."/>
            <person name="Roques C."/>
            <person name="Iampietro C."/>
            <person name="Lluch J."/>
            <person name="Castinel A."/>
            <person name="Donnadieu C."/>
            <person name="Desvignes T."/>
            <person name="Floi Bucao C."/>
            <person name="Jouanno E."/>
            <person name="Wen M."/>
            <person name="Mejri S."/>
            <person name="Dirks R."/>
            <person name="Jansen H."/>
            <person name="Henkel C."/>
            <person name="Chen W.J."/>
            <person name="Zahm M."/>
            <person name="Cabau C."/>
            <person name="Klopp C."/>
            <person name="Thompson A.W."/>
            <person name="Robinson-Rechavi M."/>
            <person name="Braasch I."/>
            <person name="Lecointre G."/>
            <person name="Bobe J."/>
            <person name="Postlethwait J.H."/>
            <person name="Berthelot C."/>
            <person name="Roest Crollius H."/>
            <person name="Guiguen Y."/>
        </authorList>
    </citation>
    <scope>NUCLEOTIDE SEQUENCE</scope>
    <source>
        <strain evidence="1">WJC10195</strain>
    </source>
</reference>
<keyword evidence="2" id="KW-1185">Reference proteome</keyword>
<sequence length="138" mass="15830">MGNNMTHVANASGRPLRVYYSTDRLTLQEIEIVYGTTAEGSKTGASFSISQETKMKMIRDTRIRFIHVPINDFVKIDNEGNIYVTVFVENSGDNCKMISENFHISNDRSFIVTANHTIKFQKYGESLWLDEYGINHRK</sequence>
<dbReference type="EMBL" id="JAINUF010000002">
    <property type="protein sequence ID" value="KAJ8377033.1"/>
    <property type="molecule type" value="Genomic_DNA"/>
</dbReference>
<proteinExistence type="predicted"/>